<dbReference type="EMBL" id="JAGYWB010000014">
    <property type="protein sequence ID" value="KAI0499242.1"/>
    <property type="molecule type" value="Genomic_DNA"/>
</dbReference>
<feature type="domain" description="EF-hand" evidence="5">
    <location>
        <begin position="142"/>
        <end position="176"/>
    </location>
</feature>
<dbReference type="FunFam" id="1.10.238.10:FF:000003">
    <property type="entry name" value="Calmodulin A"/>
    <property type="match status" value="1"/>
</dbReference>
<keyword evidence="4" id="KW-0812">Transmembrane</keyword>
<dbReference type="SUPFAM" id="SSF47473">
    <property type="entry name" value="EF-hand"/>
    <property type="match status" value="1"/>
</dbReference>
<keyword evidence="4" id="KW-1133">Transmembrane helix</keyword>
<keyword evidence="2" id="KW-0677">Repeat</keyword>
<name>A0A8T3AU54_DENNO</name>
<gene>
    <name evidence="6" type="ORF">KFK09_020145</name>
</gene>
<proteinExistence type="predicted"/>
<feature type="domain" description="EF-hand" evidence="5">
    <location>
        <begin position="105"/>
        <end position="140"/>
    </location>
</feature>
<protein>
    <recommendedName>
        <fullName evidence="5">EF-hand domain-containing protein</fullName>
    </recommendedName>
</protein>
<keyword evidence="1" id="KW-0479">Metal-binding</keyword>
<dbReference type="SMR" id="A0A8T3AU54"/>
<comment type="caution">
    <text evidence="6">The sequence shown here is derived from an EMBL/GenBank/DDBJ whole genome shotgun (WGS) entry which is preliminary data.</text>
</comment>
<dbReference type="InterPro" id="IPR002048">
    <property type="entry name" value="EF_hand_dom"/>
</dbReference>
<dbReference type="Gene3D" id="1.10.238.10">
    <property type="entry name" value="EF-hand"/>
    <property type="match status" value="1"/>
</dbReference>
<dbReference type="PANTHER" id="PTHR10891">
    <property type="entry name" value="EF-HAND CALCIUM-BINDING DOMAIN CONTAINING PROTEIN"/>
    <property type="match status" value="1"/>
</dbReference>
<dbReference type="InterPro" id="IPR039647">
    <property type="entry name" value="EF_hand_pair_protein_CML-like"/>
</dbReference>
<dbReference type="Pfam" id="PF13499">
    <property type="entry name" value="EF-hand_7"/>
    <property type="match status" value="1"/>
</dbReference>
<evidence type="ECO:0000256" key="2">
    <source>
        <dbReference type="ARBA" id="ARBA00022737"/>
    </source>
</evidence>
<evidence type="ECO:0000313" key="7">
    <source>
        <dbReference type="Proteomes" id="UP000829196"/>
    </source>
</evidence>
<evidence type="ECO:0000256" key="4">
    <source>
        <dbReference type="SAM" id="Phobius"/>
    </source>
</evidence>
<dbReference type="CDD" id="cd00051">
    <property type="entry name" value="EFh"/>
    <property type="match status" value="1"/>
</dbReference>
<keyword evidence="4" id="KW-0472">Membrane</keyword>
<dbReference type="Proteomes" id="UP000829196">
    <property type="component" value="Unassembled WGS sequence"/>
</dbReference>
<evidence type="ECO:0000256" key="1">
    <source>
        <dbReference type="ARBA" id="ARBA00022723"/>
    </source>
</evidence>
<dbReference type="PROSITE" id="PS00018">
    <property type="entry name" value="EF_HAND_1"/>
    <property type="match status" value="2"/>
</dbReference>
<evidence type="ECO:0000313" key="6">
    <source>
        <dbReference type="EMBL" id="KAI0499242.1"/>
    </source>
</evidence>
<sequence>MEKSLLSTELVGFIILETIISFFARFLKLSKRYFSFPSRFSKTTKSQLRAEEERAEAEKLITREEVELVMERMGLMKRGNEEGEQKLKEFMLEEEVVAMFDEKEPSLEEVKEAFAVFDENCDGFVDAGELQRVLWKLGFERTGLDSCMEMIGAYDENGDGKIDFGEFVKFMESSFC</sequence>
<dbReference type="AlphaFoldDB" id="A0A8T3AU54"/>
<dbReference type="OrthoDB" id="26525at2759"/>
<keyword evidence="3" id="KW-0106">Calcium</keyword>
<reference evidence="6" key="1">
    <citation type="journal article" date="2022" name="Front. Genet.">
        <title>Chromosome-Scale Assembly of the Dendrobium nobile Genome Provides Insights Into the Molecular Mechanism of the Biosynthesis of the Medicinal Active Ingredient of Dendrobium.</title>
        <authorList>
            <person name="Xu Q."/>
            <person name="Niu S.-C."/>
            <person name="Li K.-L."/>
            <person name="Zheng P.-J."/>
            <person name="Zhang X.-J."/>
            <person name="Jia Y."/>
            <person name="Liu Y."/>
            <person name="Niu Y.-X."/>
            <person name="Yu L.-H."/>
            <person name="Chen D.-F."/>
            <person name="Zhang G.-Q."/>
        </authorList>
    </citation>
    <scope>NUCLEOTIDE SEQUENCE</scope>
    <source>
        <tissue evidence="6">Leaf</tissue>
    </source>
</reference>
<organism evidence="6 7">
    <name type="scientific">Dendrobium nobile</name>
    <name type="common">Orchid</name>
    <dbReference type="NCBI Taxonomy" id="94219"/>
    <lineage>
        <taxon>Eukaryota</taxon>
        <taxon>Viridiplantae</taxon>
        <taxon>Streptophyta</taxon>
        <taxon>Embryophyta</taxon>
        <taxon>Tracheophyta</taxon>
        <taxon>Spermatophyta</taxon>
        <taxon>Magnoliopsida</taxon>
        <taxon>Liliopsida</taxon>
        <taxon>Asparagales</taxon>
        <taxon>Orchidaceae</taxon>
        <taxon>Epidendroideae</taxon>
        <taxon>Malaxideae</taxon>
        <taxon>Dendrobiinae</taxon>
        <taxon>Dendrobium</taxon>
    </lineage>
</organism>
<accession>A0A8T3AU54</accession>
<dbReference type="InterPro" id="IPR011992">
    <property type="entry name" value="EF-hand-dom_pair"/>
</dbReference>
<dbReference type="SMART" id="SM00054">
    <property type="entry name" value="EFh"/>
    <property type="match status" value="2"/>
</dbReference>
<keyword evidence="7" id="KW-1185">Reference proteome</keyword>
<dbReference type="GO" id="GO:0005509">
    <property type="term" value="F:calcium ion binding"/>
    <property type="evidence" value="ECO:0007669"/>
    <property type="project" value="InterPro"/>
</dbReference>
<evidence type="ECO:0000256" key="3">
    <source>
        <dbReference type="ARBA" id="ARBA00022837"/>
    </source>
</evidence>
<feature type="transmembrane region" description="Helical" evidence="4">
    <location>
        <begin position="6"/>
        <end position="27"/>
    </location>
</feature>
<dbReference type="InterPro" id="IPR018247">
    <property type="entry name" value="EF_Hand_1_Ca_BS"/>
</dbReference>
<evidence type="ECO:0000259" key="5">
    <source>
        <dbReference type="PROSITE" id="PS50222"/>
    </source>
</evidence>
<dbReference type="PROSITE" id="PS50222">
    <property type="entry name" value="EF_HAND_2"/>
    <property type="match status" value="2"/>
</dbReference>